<comment type="caution">
    <text evidence="5">The sequence shown here is derived from an EMBL/GenBank/DDBJ whole genome shotgun (WGS) entry which is preliminary data.</text>
</comment>
<evidence type="ECO:0000256" key="1">
    <source>
        <dbReference type="ARBA" id="ARBA00022723"/>
    </source>
</evidence>
<keyword evidence="2" id="KW-0863">Zinc-finger</keyword>
<dbReference type="GO" id="GO:0005737">
    <property type="term" value="C:cytoplasm"/>
    <property type="evidence" value="ECO:0007669"/>
    <property type="project" value="UniProtKB-ARBA"/>
</dbReference>
<organism evidence="5 6">
    <name type="scientific">Chiloscyllium punctatum</name>
    <name type="common">Brownbanded bambooshark</name>
    <name type="synonym">Hemiscyllium punctatum</name>
    <dbReference type="NCBI Taxonomy" id="137246"/>
    <lineage>
        <taxon>Eukaryota</taxon>
        <taxon>Metazoa</taxon>
        <taxon>Chordata</taxon>
        <taxon>Craniata</taxon>
        <taxon>Vertebrata</taxon>
        <taxon>Chondrichthyes</taxon>
        <taxon>Elasmobranchii</taxon>
        <taxon>Galeomorphii</taxon>
        <taxon>Galeoidea</taxon>
        <taxon>Orectolobiformes</taxon>
        <taxon>Hemiscylliidae</taxon>
        <taxon>Chiloscyllium</taxon>
    </lineage>
</organism>
<dbReference type="Pfam" id="PF13765">
    <property type="entry name" value="PRY"/>
    <property type="match status" value="1"/>
</dbReference>
<dbReference type="InterPro" id="IPR006574">
    <property type="entry name" value="PRY"/>
</dbReference>
<dbReference type="STRING" id="137246.A0A401RJ15"/>
<proteinExistence type="predicted"/>
<dbReference type="Gene3D" id="2.60.120.920">
    <property type="match status" value="1"/>
</dbReference>
<feature type="non-terminal residue" evidence="5">
    <location>
        <position position="1"/>
    </location>
</feature>
<dbReference type="OMA" id="NIRPPRY"/>
<dbReference type="EMBL" id="BEZZ01005758">
    <property type="protein sequence ID" value="GCC18135.1"/>
    <property type="molecule type" value="Genomic_DNA"/>
</dbReference>
<dbReference type="InterPro" id="IPR043136">
    <property type="entry name" value="B30.2/SPRY_sf"/>
</dbReference>
<dbReference type="PANTHER" id="PTHR25465">
    <property type="entry name" value="B-BOX DOMAIN CONTAINING"/>
    <property type="match status" value="1"/>
</dbReference>
<gene>
    <name evidence="5" type="ORF">chiPu_0022062</name>
</gene>
<keyword evidence="6" id="KW-1185">Reference proteome</keyword>
<dbReference type="OrthoDB" id="6270329at2759"/>
<protein>
    <recommendedName>
        <fullName evidence="4">B30.2/SPRY domain-containing protein</fullName>
    </recommendedName>
</protein>
<dbReference type="PROSITE" id="PS50188">
    <property type="entry name" value="B302_SPRY"/>
    <property type="match status" value="1"/>
</dbReference>
<evidence type="ECO:0000259" key="4">
    <source>
        <dbReference type="PROSITE" id="PS50188"/>
    </source>
</evidence>
<reference evidence="5 6" key="1">
    <citation type="journal article" date="2018" name="Nat. Ecol. Evol.">
        <title>Shark genomes provide insights into elasmobranch evolution and the origin of vertebrates.</title>
        <authorList>
            <person name="Hara Y"/>
            <person name="Yamaguchi K"/>
            <person name="Onimaru K"/>
            <person name="Kadota M"/>
            <person name="Koyanagi M"/>
            <person name="Keeley SD"/>
            <person name="Tatsumi K"/>
            <person name="Tanaka K"/>
            <person name="Motone F"/>
            <person name="Kageyama Y"/>
            <person name="Nozu R"/>
            <person name="Adachi N"/>
            <person name="Nishimura O"/>
            <person name="Nakagawa R"/>
            <person name="Tanegashima C"/>
            <person name="Kiyatake I"/>
            <person name="Matsumoto R"/>
            <person name="Murakumo K"/>
            <person name="Nishida K"/>
            <person name="Terakita A"/>
            <person name="Kuratani S"/>
            <person name="Sato K"/>
            <person name="Hyodo S Kuraku.S."/>
        </authorList>
    </citation>
    <scope>NUCLEOTIDE SEQUENCE [LARGE SCALE GENOMIC DNA]</scope>
</reference>
<dbReference type="InterPro" id="IPR013320">
    <property type="entry name" value="ConA-like_dom_sf"/>
</dbReference>
<dbReference type="Proteomes" id="UP000287033">
    <property type="component" value="Unassembled WGS sequence"/>
</dbReference>
<evidence type="ECO:0000256" key="2">
    <source>
        <dbReference type="ARBA" id="ARBA00022771"/>
    </source>
</evidence>
<dbReference type="InterPro" id="IPR001870">
    <property type="entry name" value="B30.2/SPRY"/>
</dbReference>
<dbReference type="InterPro" id="IPR003877">
    <property type="entry name" value="SPRY_dom"/>
</dbReference>
<name>A0A401RJ15_CHIPU</name>
<dbReference type="GO" id="GO:0008270">
    <property type="term" value="F:zinc ion binding"/>
    <property type="evidence" value="ECO:0007669"/>
    <property type="project" value="UniProtKB-KW"/>
</dbReference>
<dbReference type="Pfam" id="PF00622">
    <property type="entry name" value="SPRY"/>
    <property type="match status" value="1"/>
</dbReference>
<dbReference type="SMART" id="SM00589">
    <property type="entry name" value="PRY"/>
    <property type="match status" value="1"/>
</dbReference>
<evidence type="ECO:0000256" key="3">
    <source>
        <dbReference type="ARBA" id="ARBA00022833"/>
    </source>
</evidence>
<dbReference type="AlphaFoldDB" id="A0A401RJ15"/>
<dbReference type="InterPro" id="IPR051051">
    <property type="entry name" value="E3_ubiq-ligase_TRIM/RNF"/>
</dbReference>
<dbReference type="PANTHER" id="PTHR25465:SF31">
    <property type="entry name" value="RING-TYPE DOMAIN-CONTAINING PROTEIN"/>
    <property type="match status" value="1"/>
</dbReference>
<accession>A0A401RJ15</accession>
<evidence type="ECO:0000313" key="6">
    <source>
        <dbReference type="Proteomes" id="UP000287033"/>
    </source>
</evidence>
<dbReference type="PRINTS" id="PR01407">
    <property type="entry name" value="BUTYPHLNCDUF"/>
</dbReference>
<keyword evidence="1" id="KW-0479">Metal-binding</keyword>
<feature type="domain" description="B30.2/SPRY" evidence="4">
    <location>
        <begin position="43"/>
        <end position="239"/>
    </location>
</feature>
<sequence length="249" mass="28028">ETCIRSEPCSVIEVSFVEVSIVHLLWFCLPGAEAATLSVSSPVQRYLTPPQTRQDLMRYFSVVTFDPNTASDWLLLSDDLQLVTNKHPKNQNHPKHTDRFTRQHQVLGNQEFTSGVHYWEVSVSGGSVRVGLAYRQIHRTDRGSASILGGNAVSWCLELDQGSGVAWHDNRKSDPVPSPYQCLGLLLDFPSQTLSFYGIREQAILLLHQFQTGFTQGLLPAFWVSRNAKIHINNKTQKPARQTPIGNRF</sequence>
<evidence type="ECO:0000313" key="5">
    <source>
        <dbReference type="EMBL" id="GCC18135.1"/>
    </source>
</evidence>
<dbReference type="InterPro" id="IPR003879">
    <property type="entry name" value="Butyrophylin_SPRY"/>
</dbReference>
<dbReference type="SMART" id="SM00449">
    <property type="entry name" value="SPRY"/>
    <property type="match status" value="1"/>
</dbReference>
<dbReference type="SUPFAM" id="SSF49899">
    <property type="entry name" value="Concanavalin A-like lectins/glucanases"/>
    <property type="match status" value="1"/>
</dbReference>
<keyword evidence="3" id="KW-0862">Zinc</keyword>